<dbReference type="InterPro" id="IPR012337">
    <property type="entry name" value="RNaseH-like_sf"/>
</dbReference>
<sequence>MNIPLQLKLKMGIYNIQINGVSIKVRVVDDESLVESGVDELNSKLRMNLPIVGKSPRCEVSSTDHLLVGIDFKFQKQSTRPSLLLIYAKDFCLIVQLGRMSTFPETLATFLRNKSKCFVGFKIGSKFSSLINHSFFHLGKSVCSTVRNGVEICELAAMVLKKPALQKCGGLLELAREIGFDMKEAVNMNKENPDWSALCFSPEEVKYALDEAYNCYQMGKKLLSML</sequence>
<dbReference type="InterPro" id="IPR036397">
    <property type="entry name" value="RNaseH_sf"/>
</dbReference>
<evidence type="ECO:0008006" key="5">
    <source>
        <dbReference type="Google" id="ProtNLM"/>
    </source>
</evidence>
<keyword evidence="1" id="KW-0540">Nuclease</keyword>
<reference evidence="3 4" key="1">
    <citation type="submission" date="2024-11" db="EMBL/GenBank/DDBJ databases">
        <title>A near-complete genome assembly of Cinchona calisaya.</title>
        <authorList>
            <person name="Lian D.C."/>
            <person name="Zhao X.W."/>
            <person name="Wei L."/>
        </authorList>
    </citation>
    <scope>NUCLEOTIDE SEQUENCE [LARGE SCALE GENOMIC DNA]</scope>
    <source>
        <tissue evidence="3">Nenye</tissue>
    </source>
</reference>
<gene>
    <name evidence="3" type="ORF">ACH5RR_022831</name>
</gene>
<dbReference type="AlphaFoldDB" id="A0ABD2ZA07"/>
<dbReference type="SUPFAM" id="SSF53098">
    <property type="entry name" value="Ribonuclease H-like"/>
    <property type="match status" value="1"/>
</dbReference>
<comment type="caution">
    <text evidence="3">The sequence shown here is derived from an EMBL/GenBank/DDBJ whole genome shotgun (WGS) entry which is preliminary data.</text>
</comment>
<keyword evidence="2" id="KW-0378">Hydrolase</keyword>
<proteinExistence type="predicted"/>
<evidence type="ECO:0000256" key="1">
    <source>
        <dbReference type="ARBA" id="ARBA00022722"/>
    </source>
</evidence>
<name>A0ABD2ZA07_9GENT</name>
<dbReference type="PANTHER" id="PTHR13620:SF121">
    <property type="entry name" value="EMB|CAB82946.1-RELATED"/>
    <property type="match status" value="1"/>
</dbReference>
<dbReference type="EMBL" id="JBJUIK010000010">
    <property type="protein sequence ID" value="KAL3515929.1"/>
    <property type="molecule type" value="Genomic_DNA"/>
</dbReference>
<keyword evidence="4" id="KW-1185">Reference proteome</keyword>
<dbReference type="PANTHER" id="PTHR13620">
    <property type="entry name" value="3-5 EXONUCLEASE"/>
    <property type="match status" value="1"/>
</dbReference>
<dbReference type="Proteomes" id="UP001630127">
    <property type="component" value="Unassembled WGS sequence"/>
</dbReference>
<evidence type="ECO:0000256" key="2">
    <source>
        <dbReference type="ARBA" id="ARBA00022801"/>
    </source>
</evidence>
<protein>
    <recommendedName>
        <fullName evidence="5">3'-5' exonuclease domain-containing protein</fullName>
    </recommendedName>
</protein>
<evidence type="ECO:0000313" key="3">
    <source>
        <dbReference type="EMBL" id="KAL3515929.1"/>
    </source>
</evidence>
<organism evidence="3 4">
    <name type="scientific">Cinchona calisaya</name>
    <dbReference type="NCBI Taxonomy" id="153742"/>
    <lineage>
        <taxon>Eukaryota</taxon>
        <taxon>Viridiplantae</taxon>
        <taxon>Streptophyta</taxon>
        <taxon>Embryophyta</taxon>
        <taxon>Tracheophyta</taxon>
        <taxon>Spermatophyta</taxon>
        <taxon>Magnoliopsida</taxon>
        <taxon>eudicotyledons</taxon>
        <taxon>Gunneridae</taxon>
        <taxon>Pentapetalae</taxon>
        <taxon>asterids</taxon>
        <taxon>lamiids</taxon>
        <taxon>Gentianales</taxon>
        <taxon>Rubiaceae</taxon>
        <taxon>Cinchonoideae</taxon>
        <taxon>Cinchoneae</taxon>
        <taxon>Cinchona</taxon>
    </lineage>
</organism>
<accession>A0ABD2ZA07</accession>
<dbReference type="GO" id="GO:0008408">
    <property type="term" value="F:3'-5' exonuclease activity"/>
    <property type="evidence" value="ECO:0007669"/>
    <property type="project" value="UniProtKB-ARBA"/>
</dbReference>
<evidence type="ECO:0000313" key="4">
    <source>
        <dbReference type="Proteomes" id="UP001630127"/>
    </source>
</evidence>
<dbReference type="InterPro" id="IPR051132">
    <property type="entry name" value="3-5_Exonuclease_domain"/>
</dbReference>
<dbReference type="Gene3D" id="3.30.420.10">
    <property type="entry name" value="Ribonuclease H-like superfamily/Ribonuclease H"/>
    <property type="match status" value="1"/>
</dbReference>